<evidence type="ECO:0000313" key="3">
    <source>
        <dbReference type="Proteomes" id="UP000315689"/>
    </source>
</evidence>
<dbReference type="PANTHER" id="PTHR31157:SF1">
    <property type="entry name" value="SCP DOMAIN-CONTAINING PROTEIN"/>
    <property type="match status" value="1"/>
</dbReference>
<dbReference type="Pfam" id="PF00188">
    <property type="entry name" value="CAP"/>
    <property type="match status" value="1"/>
</dbReference>
<gene>
    <name evidence="2" type="ORF">CEN89_337</name>
</gene>
<dbReference type="Proteomes" id="UP000315689">
    <property type="component" value="Unassembled WGS sequence"/>
</dbReference>
<dbReference type="SUPFAM" id="SSF55797">
    <property type="entry name" value="PR-1-like"/>
    <property type="match status" value="1"/>
</dbReference>
<comment type="caution">
    <text evidence="2">The sequence shown here is derived from an EMBL/GenBank/DDBJ whole genome shotgun (WGS) entry which is preliminary data.</text>
</comment>
<proteinExistence type="predicted"/>
<dbReference type="InterPro" id="IPR035940">
    <property type="entry name" value="CAP_sf"/>
</dbReference>
<dbReference type="CDD" id="cd05379">
    <property type="entry name" value="CAP_bacterial"/>
    <property type="match status" value="1"/>
</dbReference>
<organism evidence="2 3">
    <name type="scientific">Candidatus Berkelbacteria bacterium Licking1014_7</name>
    <dbReference type="NCBI Taxonomy" id="2017147"/>
    <lineage>
        <taxon>Bacteria</taxon>
        <taxon>Candidatus Berkelbacteria</taxon>
    </lineage>
</organism>
<evidence type="ECO:0000259" key="1">
    <source>
        <dbReference type="Pfam" id="PF00188"/>
    </source>
</evidence>
<dbReference type="Gene3D" id="3.40.33.10">
    <property type="entry name" value="CAP"/>
    <property type="match status" value="1"/>
</dbReference>
<dbReference type="PANTHER" id="PTHR31157">
    <property type="entry name" value="SCP DOMAIN-CONTAINING PROTEIN"/>
    <property type="match status" value="1"/>
</dbReference>
<feature type="domain" description="SCP" evidence="1">
    <location>
        <begin position="46"/>
        <end position="155"/>
    </location>
</feature>
<reference evidence="2 3" key="1">
    <citation type="submission" date="2017-07" db="EMBL/GenBank/DDBJ databases">
        <title>Mechanisms for carbon and nitrogen cycling indicate functional differentiation within the Candidate Phyla Radiation.</title>
        <authorList>
            <person name="Danczak R.E."/>
            <person name="Johnston M.D."/>
            <person name="Kenah C."/>
            <person name="Slattery M."/>
            <person name="Wrighton K.C."/>
            <person name="Wilkins M.J."/>
        </authorList>
    </citation>
    <scope>NUCLEOTIDE SEQUENCE [LARGE SCALE GENOMIC DNA]</scope>
    <source>
        <strain evidence="2">Licking1014_7</strain>
    </source>
</reference>
<dbReference type="EMBL" id="VMGK01000009">
    <property type="protein sequence ID" value="TSC92972.1"/>
    <property type="molecule type" value="Genomic_DNA"/>
</dbReference>
<dbReference type="InterPro" id="IPR014044">
    <property type="entry name" value="CAP_dom"/>
</dbReference>
<accession>A0A554LJD3</accession>
<evidence type="ECO:0000313" key="2">
    <source>
        <dbReference type="EMBL" id="TSC92972.1"/>
    </source>
</evidence>
<sequence length="194" mass="21739">MLNFFKKSKIGLSLLAMTSLVAISGIFTVSRAFSAKTEYLPENIIEKINNQRKNFDLSELVVDVHLENAALSKAHHIIEHNYFDHYSPDGVSPWDFILSSGYDYRYAAENLAINYTDSAEVVTAWMVSESHRKNILNPKYENIGVGIATGKVNGSDSAVTVLMLGKEMASSYNIFDLSVTEMIRNLLNIRLLPE</sequence>
<name>A0A554LJD3_9BACT</name>
<dbReference type="AlphaFoldDB" id="A0A554LJD3"/>
<protein>
    <submittedName>
        <fullName evidence="2">Calcium-chelating exported protein</fullName>
    </submittedName>
</protein>